<dbReference type="EMBL" id="ASHM01184757">
    <property type="protein sequence ID" value="PNX65781.1"/>
    <property type="molecule type" value="Genomic_DNA"/>
</dbReference>
<sequence length="27" mass="2848">SHIPGAGIGQETPPNKSWRIGKTSTMP</sequence>
<accession>A0A2K3KHK3</accession>
<evidence type="ECO:0000313" key="2">
    <source>
        <dbReference type="EMBL" id="PNX65781.1"/>
    </source>
</evidence>
<reference evidence="2 3" key="2">
    <citation type="journal article" date="2017" name="Front. Plant Sci.">
        <title>Gene Classification and Mining of Molecular Markers Useful in Red Clover (Trifolium pratense) Breeding.</title>
        <authorList>
            <person name="Istvanek J."/>
            <person name="Dluhosova J."/>
            <person name="Dluhos P."/>
            <person name="Patkova L."/>
            <person name="Nedelnik J."/>
            <person name="Repkova J."/>
        </authorList>
    </citation>
    <scope>NUCLEOTIDE SEQUENCE [LARGE SCALE GENOMIC DNA]</scope>
    <source>
        <strain evidence="3">cv. Tatra</strain>
        <tissue evidence="2">Young leaves</tissue>
    </source>
</reference>
<dbReference type="AlphaFoldDB" id="A0A2K3KHK3"/>
<evidence type="ECO:0000313" key="3">
    <source>
        <dbReference type="Proteomes" id="UP000236291"/>
    </source>
</evidence>
<feature type="non-terminal residue" evidence="2">
    <location>
        <position position="1"/>
    </location>
</feature>
<feature type="region of interest" description="Disordered" evidence="1">
    <location>
        <begin position="1"/>
        <end position="27"/>
    </location>
</feature>
<dbReference type="Proteomes" id="UP000236291">
    <property type="component" value="Unassembled WGS sequence"/>
</dbReference>
<gene>
    <name evidence="2" type="ORF">L195_g062769</name>
</gene>
<organism evidence="2 3">
    <name type="scientific">Trifolium pratense</name>
    <name type="common">Red clover</name>
    <dbReference type="NCBI Taxonomy" id="57577"/>
    <lineage>
        <taxon>Eukaryota</taxon>
        <taxon>Viridiplantae</taxon>
        <taxon>Streptophyta</taxon>
        <taxon>Embryophyta</taxon>
        <taxon>Tracheophyta</taxon>
        <taxon>Spermatophyta</taxon>
        <taxon>Magnoliopsida</taxon>
        <taxon>eudicotyledons</taxon>
        <taxon>Gunneridae</taxon>
        <taxon>Pentapetalae</taxon>
        <taxon>rosids</taxon>
        <taxon>fabids</taxon>
        <taxon>Fabales</taxon>
        <taxon>Fabaceae</taxon>
        <taxon>Papilionoideae</taxon>
        <taxon>50 kb inversion clade</taxon>
        <taxon>NPAAA clade</taxon>
        <taxon>Hologalegina</taxon>
        <taxon>IRL clade</taxon>
        <taxon>Trifolieae</taxon>
        <taxon>Trifolium</taxon>
    </lineage>
</organism>
<proteinExistence type="predicted"/>
<protein>
    <submittedName>
        <fullName evidence="2">Uncharacterized protein</fullName>
    </submittedName>
</protein>
<evidence type="ECO:0000256" key="1">
    <source>
        <dbReference type="SAM" id="MobiDB-lite"/>
    </source>
</evidence>
<reference evidence="2 3" key="1">
    <citation type="journal article" date="2014" name="Am. J. Bot.">
        <title>Genome assembly and annotation for red clover (Trifolium pratense; Fabaceae).</title>
        <authorList>
            <person name="Istvanek J."/>
            <person name="Jaros M."/>
            <person name="Krenek A."/>
            <person name="Repkova J."/>
        </authorList>
    </citation>
    <scope>NUCLEOTIDE SEQUENCE [LARGE SCALE GENOMIC DNA]</scope>
    <source>
        <strain evidence="3">cv. Tatra</strain>
        <tissue evidence="2">Young leaves</tissue>
    </source>
</reference>
<comment type="caution">
    <text evidence="2">The sequence shown here is derived from an EMBL/GenBank/DDBJ whole genome shotgun (WGS) entry which is preliminary data.</text>
</comment>
<name>A0A2K3KHK3_TRIPR</name>